<evidence type="ECO:0000259" key="2">
    <source>
        <dbReference type="PROSITE" id="PS50181"/>
    </source>
</evidence>
<dbReference type="Pfam" id="PF00646">
    <property type="entry name" value="F-box"/>
    <property type="match status" value="1"/>
</dbReference>
<dbReference type="InterPro" id="IPR017451">
    <property type="entry name" value="F-box-assoc_interact_dom"/>
</dbReference>
<dbReference type="PROSITE" id="PS50181">
    <property type="entry name" value="FBOX"/>
    <property type="match status" value="1"/>
</dbReference>
<dbReference type="Gene3D" id="1.20.1280.50">
    <property type="match status" value="1"/>
</dbReference>
<dbReference type="EMBL" id="JAUUTY010000005">
    <property type="protein sequence ID" value="KAK1631681.1"/>
    <property type="molecule type" value="Genomic_DNA"/>
</dbReference>
<dbReference type="InterPro" id="IPR001810">
    <property type="entry name" value="F-box_dom"/>
</dbReference>
<feature type="compositionally biased region" description="Basic and acidic residues" evidence="1">
    <location>
        <begin position="530"/>
        <end position="543"/>
    </location>
</feature>
<dbReference type="SUPFAM" id="SSF81383">
    <property type="entry name" value="F-box domain"/>
    <property type="match status" value="1"/>
</dbReference>
<dbReference type="SMART" id="SM00256">
    <property type="entry name" value="FBOX"/>
    <property type="match status" value="1"/>
</dbReference>
<protein>
    <recommendedName>
        <fullName evidence="2">F-box domain-containing protein</fullName>
    </recommendedName>
</protein>
<feature type="region of interest" description="Disordered" evidence="1">
    <location>
        <begin position="520"/>
        <end position="543"/>
    </location>
</feature>
<proteinExistence type="predicted"/>
<dbReference type="PANTHER" id="PTHR31672">
    <property type="entry name" value="BNACNNG10540D PROTEIN"/>
    <property type="match status" value="1"/>
</dbReference>
<evidence type="ECO:0000256" key="1">
    <source>
        <dbReference type="SAM" id="MobiDB-lite"/>
    </source>
</evidence>
<feature type="domain" description="F-box" evidence="2">
    <location>
        <begin position="15"/>
        <end position="62"/>
    </location>
</feature>
<organism evidence="3 4">
    <name type="scientific">Lolium multiflorum</name>
    <name type="common">Italian ryegrass</name>
    <name type="synonym">Lolium perenne subsp. multiflorum</name>
    <dbReference type="NCBI Taxonomy" id="4521"/>
    <lineage>
        <taxon>Eukaryota</taxon>
        <taxon>Viridiplantae</taxon>
        <taxon>Streptophyta</taxon>
        <taxon>Embryophyta</taxon>
        <taxon>Tracheophyta</taxon>
        <taxon>Spermatophyta</taxon>
        <taxon>Magnoliopsida</taxon>
        <taxon>Liliopsida</taxon>
        <taxon>Poales</taxon>
        <taxon>Poaceae</taxon>
        <taxon>BOP clade</taxon>
        <taxon>Pooideae</taxon>
        <taxon>Poodae</taxon>
        <taxon>Poeae</taxon>
        <taxon>Poeae Chloroplast Group 2 (Poeae type)</taxon>
        <taxon>Loliodinae</taxon>
        <taxon>Loliinae</taxon>
        <taxon>Lolium</taxon>
    </lineage>
</organism>
<dbReference type="InterPro" id="IPR036047">
    <property type="entry name" value="F-box-like_dom_sf"/>
</dbReference>
<reference evidence="3" key="1">
    <citation type="submission" date="2023-07" db="EMBL/GenBank/DDBJ databases">
        <title>A chromosome-level genome assembly of Lolium multiflorum.</title>
        <authorList>
            <person name="Chen Y."/>
            <person name="Copetti D."/>
            <person name="Kolliker R."/>
            <person name="Studer B."/>
        </authorList>
    </citation>
    <scope>NUCLEOTIDE SEQUENCE</scope>
    <source>
        <strain evidence="3">02402/16</strain>
        <tissue evidence="3">Leaf</tissue>
    </source>
</reference>
<evidence type="ECO:0000313" key="3">
    <source>
        <dbReference type="EMBL" id="KAK1631681.1"/>
    </source>
</evidence>
<dbReference type="InterPro" id="IPR013187">
    <property type="entry name" value="F-box-assoc_dom_typ3"/>
</dbReference>
<dbReference type="InterPro" id="IPR011043">
    <property type="entry name" value="Gal_Oxase/kelch_b-propeller"/>
</dbReference>
<feature type="compositionally biased region" description="Polar residues" evidence="1">
    <location>
        <begin position="520"/>
        <end position="529"/>
    </location>
</feature>
<dbReference type="AlphaFoldDB" id="A0AAD8W400"/>
<dbReference type="SUPFAM" id="SSF50965">
    <property type="entry name" value="Galactose oxidase, central domain"/>
    <property type="match status" value="1"/>
</dbReference>
<dbReference type="NCBIfam" id="TIGR01640">
    <property type="entry name" value="F_box_assoc_1"/>
    <property type="match status" value="1"/>
</dbReference>
<accession>A0AAD8W400</accession>
<dbReference type="PANTHER" id="PTHR31672:SF13">
    <property type="entry name" value="F-BOX PROTEIN CPR30-LIKE"/>
    <property type="match status" value="1"/>
</dbReference>
<dbReference type="Proteomes" id="UP001231189">
    <property type="component" value="Unassembled WGS sequence"/>
</dbReference>
<keyword evidence="4" id="KW-1185">Reference proteome</keyword>
<comment type="caution">
    <text evidence="3">The sequence shown here is derived from an EMBL/GenBank/DDBJ whole genome shotgun (WGS) entry which is preliminary data.</text>
</comment>
<gene>
    <name evidence="3" type="ORF">QYE76_005996</name>
</gene>
<dbReference type="Pfam" id="PF08268">
    <property type="entry name" value="FBA_3"/>
    <property type="match status" value="1"/>
</dbReference>
<sequence length="543" mass="62512">MATGEPDPKRRISEECIINRLPDDLIEQIFLSLPVSTLLRCVGVCKRWLNFIRDPEFVATQLRHAHRYALIFFPQGLVSGKPYPSEGILIDETWSPSVYVLPVIGPDDYLFGSCNGLLALYTNTSTIKIANLATRECLYLEKPAKNARGHHYSFYSFGFHPVTKEYKITHFLADSVEGCPSYKHFSVIQVYTLGGEKWRDIPTPEPLSLDSVRTSGVVSVDGTVYWLTRDNTASWRHAVMSFDLSDESFTMIQLPADYLGPHRLLIRDIDGKLCIVTAQTDRDNFKILLGELHIWTLDSPVEQRWSRKYNIKNPPVYIPGPHLGHRGRILTQSNFRVGSYELIGENFGYSFTKTAMLLDVSPRRLYNMQSYICVKSLVCLDAYKKVGIVRKPKQQLGWQSKKWEAWENERCEVEKLRTNVHKEEHDLSELAERVVKMYQVLVDKPLAISERVRTELNWVLHHKPEKPYQPRFLRRLNWVEQKRDKEELVLRSYKMNIGIQAISQAQDNISSIVRSYTSEQGVSTSGVSSTHDKNKKENLPCNT</sequence>
<name>A0AAD8W400_LOLMU</name>
<dbReference type="InterPro" id="IPR050796">
    <property type="entry name" value="SCF_F-box_component"/>
</dbReference>
<evidence type="ECO:0000313" key="4">
    <source>
        <dbReference type="Proteomes" id="UP001231189"/>
    </source>
</evidence>